<name>A0A6S6SMY5_9BACT</name>
<dbReference type="EMBL" id="CACVAR010000148">
    <property type="protein sequence ID" value="CAA6806091.1"/>
    <property type="molecule type" value="Genomic_DNA"/>
</dbReference>
<dbReference type="SUPFAM" id="SSF143011">
    <property type="entry name" value="RelE-like"/>
    <property type="match status" value="1"/>
</dbReference>
<evidence type="ECO:0000313" key="1">
    <source>
        <dbReference type="EMBL" id="CAA6806091.1"/>
    </source>
</evidence>
<accession>A0A6S6SMY5</accession>
<dbReference type="AlphaFoldDB" id="A0A6S6SMY5"/>
<sequence length="52" mass="6258">MQIKRHKFFRKDELKAKLTDEQYQKRIEYLSCILNNEILPSEALDHPLTGRV</sequence>
<organism evidence="1">
    <name type="scientific">uncultured Sulfurovum sp</name>
    <dbReference type="NCBI Taxonomy" id="269237"/>
    <lineage>
        <taxon>Bacteria</taxon>
        <taxon>Pseudomonadati</taxon>
        <taxon>Campylobacterota</taxon>
        <taxon>Epsilonproteobacteria</taxon>
        <taxon>Campylobacterales</taxon>
        <taxon>Sulfurovaceae</taxon>
        <taxon>Sulfurovum</taxon>
        <taxon>environmental samples</taxon>
    </lineage>
</organism>
<proteinExistence type="predicted"/>
<dbReference type="InterPro" id="IPR035093">
    <property type="entry name" value="RelE/ParE_toxin_dom_sf"/>
</dbReference>
<reference evidence="1" key="1">
    <citation type="submission" date="2020-01" db="EMBL/GenBank/DDBJ databases">
        <authorList>
            <person name="Meier V. D."/>
            <person name="Meier V D."/>
        </authorList>
    </citation>
    <scope>NUCLEOTIDE SEQUENCE</scope>
    <source>
        <strain evidence="1">HLG_WM_MAG_03</strain>
    </source>
</reference>
<protein>
    <submittedName>
        <fullName evidence="1">Uncharacterized protein</fullName>
    </submittedName>
</protein>
<gene>
    <name evidence="1" type="ORF">HELGO_WM37317</name>
</gene>